<keyword evidence="7 10" id="KW-0057">Aromatic amino acid biosynthesis</keyword>
<dbReference type="STRING" id="3988.B9RXQ0"/>
<dbReference type="SUPFAM" id="SSF53686">
    <property type="entry name" value="Tryptophan synthase beta subunit-like PLP-dependent enzymes"/>
    <property type="match status" value="1"/>
</dbReference>
<keyword evidence="13" id="KW-1185">Reference proteome</keyword>
<keyword evidence="8 10" id="KW-0456">Lyase</keyword>
<dbReference type="InterPro" id="IPR023026">
    <property type="entry name" value="Trp_synth_beta/beta-like"/>
</dbReference>
<dbReference type="GO" id="GO:0004834">
    <property type="term" value="F:tryptophan synthase activity"/>
    <property type="evidence" value="ECO:0007669"/>
    <property type="project" value="UniProtKB-EC"/>
</dbReference>
<protein>
    <recommendedName>
        <fullName evidence="3 10">Tryptophan synthase</fullName>
        <ecNumber evidence="3 10">4.2.1.20</ecNumber>
    </recommendedName>
</protein>
<dbReference type="FunFam" id="3.40.50.1100:FF:000004">
    <property type="entry name" value="Tryptophan synthase beta chain"/>
    <property type="match status" value="1"/>
</dbReference>
<evidence type="ECO:0000256" key="1">
    <source>
        <dbReference type="ARBA" id="ARBA00001933"/>
    </source>
</evidence>
<dbReference type="InterPro" id="IPR006653">
    <property type="entry name" value="Trp_synth_b_CS"/>
</dbReference>
<evidence type="ECO:0000256" key="5">
    <source>
        <dbReference type="ARBA" id="ARBA00022822"/>
    </source>
</evidence>
<dbReference type="OrthoDB" id="10050244at2759"/>
<evidence type="ECO:0000256" key="10">
    <source>
        <dbReference type="RuleBase" id="RU003663"/>
    </source>
</evidence>
<evidence type="ECO:0000256" key="8">
    <source>
        <dbReference type="ARBA" id="ARBA00023239"/>
    </source>
</evidence>
<comment type="pathway">
    <text evidence="2 10">Amino-acid biosynthesis; L-tryptophan biosynthesis; L-tryptophan from chorismate: step 5/5.</text>
</comment>
<keyword evidence="4 10" id="KW-0028">Amino-acid biosynthesis</keyword>
<dbReference type="InParanoid" id="B9RXQ0"/>
<accession>B9RXQ0</accession>
<keyword evidence="6 10" id="KW-0663">Pyridoxal phosphate</keyword>
<dbReference type="PANTHER" id="PTHR48077:SF4">
    <property type="entry name" value="TRYPTOPHAN SYNTHASE"/>
    <property type="match status" value="1"/>
</dbReference>
<dbReference type="PANTHER" id="PTHR48077">
    <property type="entry name" value="TRYPTOPHAN SYNTHASE-RELATED"/>
    <property type="match status" value="1"/>
</dbReference>
<evidence type="ECO:0000256" key="7">
    <source>
        <dbReference type="ARBA" id="ARBA00023141"/>
    </source>
</evidence>
<dbReference type="Pfam" id="PF00291">
    <property type="entry name" value="PALP"/>
    <property type="match status" value="1"/>
</dbReference>
<dbReference type="PIRSF" id="PIRSF001413">
    <property type="entry name" value="Trp_syn_beta"/>
    <property type="match status" value="1"/>
</dbReference>
<dbReference type="HAMAP" id="MF_00133">
    <property type="entry name" value="Trp_synth_beta"/>
    <property type="match status" value="1"/>
</dbReference>
<evidence type="ECO:0000256" key="3">
    <source>
        <dbReference type="ARBA" id="ARBA00012043"/>
    </source>
</evidence>
<evidence type="ECO:0000256" key="4">
    <source>
        <dbReference type="ARBA" id="ARBA00022605"/>
    </source>
</evidence>
<dbReference type="EC" id="4.2.1.20" evidence="3 10"/>
<dbReference type="GO" id="GO:0016491">
    <property type="term" value="F:oxidoreductase activity"/>
    <property type="evidence" value="ECO:0007669"/>
    <property type="project" value="UniProtKB-KW"/>
</dbReference>
<dbReference type="FunCoup" id="B9RXQ0">
    <property type="interactions" value="279"/>
</dbReference>
<dbReference type="AlphaFoldDB" id="B9RXQ0"/>
<dbReference type="InterPro" id="IPR036052">
    <property type="entry name" value="TrpB-like_PALP_sf"/>
</dbReference>
<proteinExistence type="inferred from homology"/>
<keyword evidence="5 10" id="KW-0822">Tryptophan biosynthesis</keyword>
<dbReference type="GO" id="GO:0005737">
    <property type="term" value="C:cytoplasm"/>
    <property type="evidence" value="ECO:0000318"/>
    <property type="project" value="GO_Central"/>
</dbReference>
<dbReference type="KEGG" id="rcu:8284236"/>
<dbReference type="Proteomes" id="UP000008311">
    <property type="component" value="Unassembled WGS sequence"/>
</dbReference>
<sequence length="463" mass="50094">MDISCSIQTSFFNGKLQNLRSAVRYVAAQRRTANIRVVCAKTLTSENPNSSKLDVVKPKIKILVPNNLPLPSPGKFGRFGGKFVPETLITCLRDLEAVFNSVLKDPEFQEELATALRDYVGRETPLYYAERLTNHYKNEKGEGPEIYLKREDLNHTGAHKLNNAIAQAMIAKRMGMETVVAATGAGQHGVATAAACAKLSLQCTVFMGTSDMERQSSNVLLMKLLGAEVKAVAGNFKDASSEAIREWVGNLQTSYYLAGTVVGPHPSPSMVREFQSVIGKETRRQAMEKWGGKPDVLVACVGSGSNALGLFNEFIGDEDVRLIGVEAAGFGLNSGKHAATLAKGEVGVYHGAMSYLLQDEEGQIIGPYSIGVGLEYPGVSPELSFLKEIERAEFYSATDEEAINAYQRLCKLEGIIPALEASHALAFLEKLCPNLSNGTKVIVSCSGRGDKDAATVLNYKQDS</sequence>
<evidence type="ECO:0000256" key="2">
    <source>
        <dbReference type="ARBA" id="ARBA00004733"/>
    </source>
</evidence>
<gene>
    <name evidence="12" type="ORF">RCOM_0905390</name>
</gene>
<feature type="domain" description="Tryptophan synthase beta chain-like PALP" evidence="11">
    <location>
        <begin position="121"/>
        <end position="446"/>
    </location>
</feature>
<dbReference type="OMA" id="KQAMDKW"/>
<evidence type="ECO:0000313" key="12">
    <source>
        <dbReference type="EMBL" id="EEF43906.1"/>
    </source>
</evidence>
<dbReference type="eggNOG" id="KOG1395">
    <property type="taxonomic scope" value="Eukaryota"/>
</dbReference>
<dbReference type="EMBL" id="EQ973828">
    <property type="protein sequence ID" value="EEF43906.1"/>
    <property type="molecule type" value="Genomic_DNA"/>
</dbReference>
<dbReference type="Gene3D" id="3.40.50.1100">
    <property type="match status" value="2"/>
</dbReference>
<evidence type="ECO:0000259" key="11">
    <source>
        <dbReference type="Pfam" id="PF00291"/>
    </source>
</evidence>
<dbReference type="InterPro" id="IPR006654">
    <property type="entry name" value="Trp_synth_beta"/>
</dbReference>
<dbReference type="GO" id="GO:0000162">
    <property type="term" value="P:L-tryptophan biosynthetic process"/>
    <property type="evidence" value="ECO:0000318"/>
    <property type="project" value="GO_Central"/>
</dbReference>
<evidence type="ECO:0000256" key="9">
    <source>
        <dbReference type="ARBA" id="ARBA00049047"/>
    </source>
</evidence>
<comment type="cofactor">
    <cofactor evidence="1 10">
        <name>pyridoxal 5'-phosphate</name>
        <dbReference type="ChEBI" id="CHEBI:597326"/>
    </cofactor>
</comment>
<dbReference type="InterPro" id="IPR001926">
    <property type="entry name" value="TrpB-like_PALP"/>
</dbReference>
<evidence type="ECO:0000313" key="13">
    <source>
        <dbReference type="Proteomes" id="UP000008311"/>
    </source>
</evidence>
<dbReference type="PROSITE" id="PS00168">
    <property type="entry name" value="TRP_SYNTHASE_BETA"/>
    <property type="match status" value="1"/>
</dbReference>
<keyword evidence="12" id="KW-0560">Oxidoreductase</keyword>
<organism evidence="12 13">
    <name type="scientific">Ricinus communis</name>
    <name type="common">Castor bean</name>
    <dbReference type="NCBI Taxonomy" id="3988"/>
    <lineage>
        <taxon>Eukaryota</taxon>
        <taxon>Viridiplantae</taxon>
        <taxon>Streptophyta</taxon>
        <taxon>Embryophyta</taxon>
        <taxon>Tracheophyta</taxon>
        <taxon>Spermatophyta</taxon>
        <taxon>Magnoliopsida</taxon>
        <taxon>eudicotyledons</taxon>
        <taxon>Gunneridae</taxon>
        <taxon>Pentapetalae</taxon>
        <taxon>rosids</taxon>
        <taxon>fabids</taxon>
        <taxon>Malpighiales</taxon>
        <taxon>Euphorbiaceae</taxon>
        <taxon>Acalyphoideae</taxon>
        <taxon>Acalypheae</taxon>
        <taxon>Ricinus</taxon>
    </lineage>
</organism>
<reference evidence="13" key="1">
    <citation type="journal article" date="2010" name="Nat. Biotechnol.">
        <title>Draft genome sequence of the oilseed species Ricinus communis.</title>
        <authorList>
            <person name="Chan A.P."/>
            <person name="Crabtree J."/>
            <person name="Zhao Q."/>
            <person name="Lorenzi H."/>
            <person name="Orvis J."/>
            <person name="Puiu D."/>
            <person name="Melake-Berhan A."/>
            <person name="Jones K.M."/>
            <person name="Redman J."/>
            <person name="Chen G."/>
            <person name="Cahoon E.B."/>
            <person name="Gedil M."/>
            <person name="Stanke M."/>
            <person name="Haas B.J."/>
            <person name="Wortman J.R."/>
            <person name="Fraser-Liggett C.M."/>
            <person name="Ravel J."/>
            <person name="Rabinowicz P.D."/>
        </authorList>
    </citation>
    <scope>NUCLEOTIDE SEQUENCE [LARGE SCALE GENOMIC DNA]</scope>
    <source>
        <strain evidence="13">cv. Hale</strain>
    </source>
</reference>
<comment type="catalytic activity">
    <reaction evidence="9 10">
        <text>(1S,2R)-1-C-(indol-3-yl)glycerol 3-phosphate + L-serine = D-glyceraldehyde 3-phosphate + L-tryptophan + H2O</text>
        <dbReference type="Rhea" id="RHEA:10532"/>
        <dbReference type="ChEBI" id="CHEBI:15377"/>
        <dbReference type="ChEBI" id="CHEBI:33384"/>
        <dbReference type="ChEBI" id="CHEBI:57912"/>
        <dbReference type="ChEBI" id="CHEBI:58866"/>
        <dbReference type="ChEBI" id="CHEBI:59776"/>
        <dbReference type="EC" id="4.2.1.20"/>
    </reaction>
</comment>
<dbReference type="CDD" id="cd06446">
    <property type="entry name" value="Trp-synth_B"/>
    <property type="match status" value="1"/>
</dbReference>
<name>B9RXQ0_RICCO</name>
<evidence type="ECO:0000256" key="6">
    <source>
        <dbReference type="ARBA" id="ARBA00022898"/>
    </source>
</evidence>
<dbReference type="UniPathway" id="UPA00035">
    <property type="reaction ID" value="UER00044"/>
</dbReference>
<dbReference type="NCBIfam" id="TIGR00263">
    <property type="entry name" value="trpB"/>
    <property type="match status" value="1"/>
</dbReference>